<feature type="transmembrane region" description="Helical" evidence="2">
    <location>
        <begin position="99"/>
        <end position="122"/>
    </location>
</feature>
<keyword evidence="2" id="KW-0472">Membrane</keyword>
<gene>
    <name evidence="4" type="ORF">GCM10017161_17340</name>
</gene>
<dbReference type="SMART" id="SM00530">
    <property type="entry name" value="HTH_XRE"/>
    <property type="match status" value="1"/>
</dbReference>
<dbReference type="Pfam" id="PF01381">
    <property type="entry name" value="HTH_3"/>
    <property type="match status" value="1"/>
</dbReference>
<feature type="transmembrane region" description="Helical" evidence="2">
    <location>
        <begin position="213"/>
        <end position="235"/>
    </location>
</feature>
<accession>A0A919EJU8</accession>
<evidence type="ECO:0000313" key="5">
    <source>
        <dbReference type="Proteomes" id="UP000623842"/>
    </source>
</evidence>
<name>A0A919EJU8_9GAMM</name>
<dbReference type="PANTHER" id="PTHR46797:SF1">
    <property type="entry name" value="METHYLPHOSPHONATE SYNTHASE"/>
    <property type="match status" value="1"/>
</dbReference>
<dbReference type="AlphaFoldDB" id="A0A919EJU8"/>
<dbReference type="RefSeq" id="WP_189769300.1">
    <property type="nucleotide sequence ID" value="NZ_BNCK01000003.1"/>
</dbReference>
<evidence type="ECO:0000256" key="2">
    <source>
        <dbReference type="SAM" id="Phobius"/>
    </source>
</evidence>
<dbReference type="GO" id="GO:0003700">
    <property type="term" value="F:DNA-binding transcription factor activity"/>
    <property type="evidence" value="ECO:0007669"/>
    <property type="project" value="TreeGrafter"/>
</dbReference>
<dbReference type="PANTHER" id="PTHR46797">
    <property type="entry name" value="HTH-TYPE TRANSCRIPTIONAL REGULATOR"/>
    <property type="match status" value="1"/>
</dbReference>
<dbReference type="GO" id="GO:0005829">
    <property type="term" value="C:cytosol"/>
    <property type="evidence" value="ECO:0007669"/>
    <property type="project" value="TreeGrafter"/>
</dbReference>
<evidence type="ECO:0000313" key="4">
    <source>
        <dbReference type="EMBL" id="GHF89904.1"/>
    </source>
</evidence>
<dbReference type="InterPro" id="IPR050807">
    <property type="entry name" value="TransReg_Diox_bact_type"/>
</dbReference>
<dbReference type="SUPFAM" id="SSF47413">
    <property type="entry name" value="lambda repressor-like DNA-binding domains"/>
    <property type="match status" value="1"/>
</dbReference>
<dbReference type="Proteomes" id="UP000623842">
    <property type="component" value="Unassembled WGS sequence"/>
</dbReference>
<proteinExistence type="predicted"/>
<keyword evidence="1" id="KW-0238">DNA-binding</keyword>
<dbReference type="GO" id="GO:0003677">
    <property type="term" value="F:DNA binding"/>
    <property type="evidence" value="ECO:0007669"/>
    <property type="project" value="UniProtKB-KW"/>
</dbReference>
<comment type="caution">
    <text evidence="4">The sequence shown here is derived from an EMBL/GenBank/DDBJ whole genome shotgun (WGS) entry which is preliminary data.</text>
</comment>
<dbReference type="EMBL" id="BNCK01000003">
    <property type="protein sequence ID" value="GHF89904.1"/>
    <property type="molecule type" value="Genomic_DNA"/>
</dbReference>
<keyword evidence="2" id="KW-0812">Transmembrane</keyword>
<evidence type="ECO:0000256" key="1">
    <source>
        <dbReference type="ARBA" id="ARBA00023125"/>
    </source>
</evidence>
<feature type="domain" description="HTH cro/C1-type" evidence="3">
    <location>
        <begin position="7"/>
        <end position="61"/>
    </location>
</feature>
<dbReference type="InterPro" id="IPR001387">
    <property type="entry name" value="Cro/C1-type_HTH"/>
</dbReference>
<sequence>MKLGEKIKQLRQQADLTQPELAQKAGIEQSYLSKLENDKAAPSFDVISKVAQALNTDAMSIIESLDNGYLQEHLSHLPEVAVNVASKQREQLERMRKGYIAGAFAIVIGIALVILGNSHGIFSEMVYQYESRGLIKPSEVNAHFSTGTVTEYQENADQRHERIRANKPRLDEQLLMVTTYRGEGFVEYYGQDRRYFKLVDQRTQESGMKSLCIVFGFIFLTSGGFYLGYVFRFLAPRT</sequence>
<reference evidence="4" key="2">
    <citation type="submission" date="2020-09" db="EMBL/GenBank/DDBJ databases">
        <authorList>
            <person name="Sun Q."/>
            <person name="Kim S."/>
        </authorList>
    </citation>
    <scope>NUCLEOTIDE SEQUENCE</scope>
    <source>
        <strain evidence="4">KCTC 42731</strain>
    </source>
</reference>
<dbReference type="Gene3D" id="1.10.260.40">
    <property type="entry name" value="lambda repressor-like DNA-binding domains"/>
    <property type="match status" value="1"/>
</dbReference>
<dbReference type="InterPro" id="IPR010982">
    <property type="entry name" value="Lambda_DNA-bd_dom_sf"/>
</dbReference>
<dbReference type="CDD" id="cd00093">
    <property type="entry name" value="HTH_XRE"/>
    <property type="match status" value="1"/>
</dbReference>
<protein>
    <recommendedName>
        <fullName evidence="3">HTH cro/C1-type domain-containing protein</fullName>
    </recommendedName>
</protein>
<keyword evidence="2" id="KW-1133">Transmembrane helix</keyword>
<keyword evidence="5" id="KW-1185">Reference proteome</keyword>
<evidence type="ECO:0000259" key="3">
    <source>
        <dbReference type="PROSITE" id="PS50943"/>
    </source>
</evidence>
<organism evidence="4 5">
    <name type="scientific">Thalassotalea marina</name>
    <dbReference type="NCBI Taxonomy" id="1673741"/>
    <lineage>
        <taxon>Bacteria</taxon>
        <taxon>Pseudomonadati</taxon>
        <taxon>Pseudomonadota</taxon>
        <taxon>Gammaproteobacteria</taxon>
        <taxon>Alteromonadales</taxon>
        <taxon>Colwelliaceae</taxon>
        <taxon>Thalassotalea</taxon>
    </lineage>
</organism>
<reference evidence="4" key="1">
    <citation type="journal article" date="2014" name="Int. J. Syst. Evol. Microbiol.">
        <title>Complete genome sequence of Corynebacterium casei LMG S-19264T (=DSM 44701T), isolated from a smear-ripened cheese.</title>
        <authorList>
            <consortium name="US DOE Joint Genome Institute (JGI-PGF)"/>
            <person name="Walter F."/>
            <person name="Albersmeier A."/>
            <person name="Kalinowski J."/>
            <person name="Ruckert C."/>
        </authorList>
    </citation>
    <scope>NUCLEOTIDE SEQUENCE</scope>
    <source>
        <strain evidence="4">KCTC 42731</strain>
    </source>
</reference>
<dbReference type="PROSITE" id="PS50943">
    <property type="entry name" value="HTH_CROC1"/>
    <property type="match status" value="1"/>
</dbReference>